<proteinExistence type="predicted"/>
<sequence>MSMDTIMEEYEYSFDSNTDAIVYGVSNPSRSDESMISAPNISSSSSEDDDDIIHQQQQQIPVAAAASGDGTDDLTVSSCASSSWFTDNNNNNNNKQIEQKAVMIFNVDFGELSRLAVCKSCDNEPIKDSLMLHGFWQDGTADVIQLIGPPQLIYRWKLKSQSDFTS</sequence>
<name>A0ABM1GTQ8_SOLPN</name>
<reference evidence="3" key="2">
    <citation type="submission" date="2025-08" db="UniProtKB">
        <authorList>
            <consortium name="RefSeq"/>
        </authorList>
    </citation>
    <scope>IDENTIFICATION</scope>
</reference>
<evidence type="ECO:0000313" key="3">
    <source>
        <dbReference type="RefSeq" id="XP_015075869.1"/>
    </source>
</evidence>
<accession>A0ABM1GTQ8</accession>
<feature type="region of interest" description="Disordered" evidence="1">
    <location>
        <begin position="25"/>
        <end position="53"/>
    </location>
</feature>
<evidence type="ECO:0000313" key="2">
    <source>
        <dbReference type="Proteomes" id="UP000694930"/>
    </source>
</evidence>
<gene>
    <name evidence="3" type="primary">LOC107020044</name>
</gene>
<evidence type="ECO:0000256" key="1">
    <source>
        <dbReference type="SAM" id="MobiDB-lite"/>
    </source>
</evidence>
<protein>
    <submittedName>
        <fullName evidence="3">Uncharacterized protein LOC107020044</fullName>
    </submittedName>
</protein>
<keyword evidence="2" id="KW-1185">Reference proteome</keyword>
<dbReference type="Proteomes" id="UP000694930">
    <property type="component" value="Chromosome 5"/>
</dbReference>
<dbReference type="RefSeq" id="XP_015075869.1">
    <property type="nucleotide sequence ID" value="XM_015220383.2"/>
</dbReference>
<feature type="compositionally biased region" description="Low complexity" evidence="1">
    <location>
        <begin position="34"/>
        <end position="45"/>
    </location>
</feature>
<organism evidence="2 3">
    <name type="scientific">Solanum pennellii</name>
    <name type="common">Tomato</name>
    <name type="synonym">Lycopersicon pennellii</name>
    <dbReference type="NCBI Taxonomy" id="28526"/>
    <lineage>
        <taxon>Eukaryota</taxon>
        <taxon>Viridiplantae</taxon>
        <taxon>Streptophyta</taxon>
        <taxon>Embryophyta</taxon>
        <taxon>Tracheophyta</taxon>
        <taxon>Spermatophyta</taxon>
        <taxon>Magnoliopsida</taxon>
        <taxon>eudicotyledons</taxon>
        <taxon>Gunneridae</taxon>
        <taxon>Pentapetalae</taxon>
        <taxon>asterids</taxon>
        <taxon>lamiids</taxon>
        <taxon>Solanales</taxon>
        <taxon>Solanaceae</taxon>
        <taxon>Solanoideae</taxon>
        <taxon>Solaneae</taxon>
        <taxon>Solanum</taxon>
        <taxon>Solanum subgen. Lycopersicon</taxon>
    </lineage>
</organism>
<dbReference type="GeneID" id="107020044"/>
<reference evidence="2" key="1">
    <citation type="journal article" date="2014" name="Nat. Genet.">
        <title>The genome of the stress-tolerant wild tomato species Solanum pennellii.</title>
        <authorList>
            <person name="Bolger A."/>
            <person name="Scossa F."/>
            <person name="Bolger M.E."/>
            <person name="Lanz C."/>
            <person name="Maumus F."/>
            <person name="Tohge T."/>
            <person name="Quesneville H."/>
            <person name="Alseekh S."/>
            <person name="Sorensen I."/>
            <person name="Lichtenstein G."/>
            <person name="Fich E.A."/>
            <person name="Conte M."/>
            <person name="Keller H."/>
            <person name="Schneeberger K."/>
            <person name="Schwacke R."/>
            <person name="Ofner I."/>
            <person name="Vrebalov J."/>
            <person name="Xu Y."/>
            <person name="Osorio S."/>
            <person name="Aflitos S.A."/>
            <person name="Schijlen E."/>
            <person name="Jimenez-Gomez J.M."/>
            <person name="Ryngajllo M."/>
            <person name="Kimura S."/>
            <person name="Kumar R."/>
            <person name="Koenig D."/>
            <person name="Headland L.R."/>
            <person name="Maloof J.N."/>
            <person name="Sinha N."/>
            <person name="van Ham R.C."/>
            <person name="Lankhorst R.K."/>
            <person name="Mao L."/>
            <person name="Vogel A."/>
            <person name="Arsova B."/>
            <person name="Panstruga R."/>
            <person name="Fei Z."/>
            <person name="Rose J.K."/>
            <person name="Zamir D."/>
            <person name="Carrari F."/>
            <person name="Giovannoni J.J."/>
            <person name="Weigel D."/>
            <person name="Usadel B."/>
            <person name="Fernie A.R."/>
        </authorList>
    </citation>
    <scope>NUCLEOTIDE SEQUENCE [LARGE SCALE GENOMIC DNA]</scope>
    <source>
        <strain evidence="2">cv. LA0716</strain>
    </source>
</reference>